<comment type="caution">
    <text evidence="1">The sequence shown here is derived from an EMBL/GenBank/DDBJ whole genome shotgun (WGS) entry which is preliminary data.</text>
</comment>
<gene>
    <name evidence="1" type="ORF">EVAR_42582_1</name>
</gene>
<evidence type="ECO:0000313" key="2">
    <source>
        <dbReference type="Proteomes" id="UP000299102"/>
    </source>
</evidence>
<organism evidence="1 2">
    <name type="scientific">Eumeta variegata</name>
    <name type="common">Bagworm moth</name>
    <name type="synonym">Eumeta japonica</name>
    <dbReference type="NCBI Taxonomy" id="151549"/>
    <lineage>
        <taxon>Eukaryota</taxon>
        <taxon>Metazoa</taxon>
        <taxon>Ecdysozoa</taxon>
        <taxon>Arthropoda</taxon>
        <taxon>Hexapoda</taxon>
        <taxon>Insecta</taxon>
        <taxon>Pterygota</taxon>
        <taxon>Neoptera</taxon>
        <taxon>Endopterygota</taxon>
        <taxon>Lepidoptera</taxon>
        <taxon>Glossata</taxon>
        <taxon>Ditrysia</taxon>
        <taxon>Tineoidea</taxon>
        <taxon>Psychidae</taxon>
        <taxon>Oiketicinae</taxon>
        <taxon>Eumeta</taxon>
    </lineage>
</organism>
<accession>A0A4C1ZW34</accession>
<reference evidence="1 2" key="1">
    <citation type="journal article" date="2019" name="Commun. Biol.">
        <title>The bagworm genome reveals a unique fibroin gene that provides high tensile strength.</title>
        <authorList>
            <person name="Kono N."/>
            <person name="Nakamura H."/>
            <person name="Ohtoshi R."/>
            <person name="Tomita M."/>
            <person name="Numata K."/>
            <person name="Arakawa K."/>
        </authorList>
    </citation>
    <scope>NUCLEOTIDE SEQUENCE [LARGE SCALE GENOMIC DNA]</scope>
</reference>
<sequence length="110" mass="12586">MARNRNAGGKNEGTGRAEPAHCIIRRQFGAAAIKHMDRVHDRSDTDAPELARRHCRCSDRSDAQERYFGVVRPTDTFTLHTYAMPIAYRRSTGTHFIFNFYLKLDITAET</sequence>
<evidence type="ECO:0000313" key="1">
    <source>
        <dbReference type="EMBL" id="GBP91043.1"/>
    </source>
</evidence>
<keyword evidence="2" id="KW-1185">Reference proteome</keyword>
<dbReference type="Proteomes" id="UP000299102">
    <property type="component" value="Unassembled WGS sequence"/>
</dbReference>
<proteinExistence type="predicted"/>
<name>A0A4C1ZW34_EUMVA</name>
<protein>
    <submittedName>
        <fullName evidence="1">Uncharacterized protein</fullName>
    </submittedName>
</protein>
<dbReference type="EMBL" id="BGZK01002136">
    <property type="protein sequence ID" value="GBP91043.1"/>
    <property type="molecule type" value="Genomic_DNA"/>
</dbReference>
<dbReference type="AlphaFoldDB" id="A0A4C1ZW34"/>